<comment type="caution">
    <text evidence="1">The sequence shown here is derived from an EMBL/GenBank/DDBJ whole genome shotgun (WGS) entry which is preliminary data.</text>
</comment>
<proteinExistence type="predicted"/>
<dbReference type="SUPFAM" id="SSF74653">
    <property type="entry name" value="TolA/TonB C-terminal domain"/>
    <property type="match status" value="1"/>
</dbReference>
<dbReference type="EMBL" id="PYNF01000002">
    <property type="protein sequence ID" value="PSV01081.1"/>
    <property type="molecule type" value="Genomic_DNA"/>
</dbReference>
<evidence type="ECO:0008006" key="3">
    <source>
        <dbReference type="Google" id="ProtNLM"/>
    </source>
</evidence>
<dbReference type="Gene3D" id="3.30.1150.10">
    <property type="match status" value="1"/>
</dbReference>
<protein>
    <recommendedName>
        <fullName evidence="3">TonB C-terminal domain-containing protein</fullName>
    </recommendedName>
</protein>
<evidence type="ECO:0000313" key="1">
    <source>
        <dbReference type="EMBL" id="PSV01081.1"/>
    </source>
</evidence>
<organism evidence="1 2">
    <name type="scientific">Photobacterium kishitanii</name>
    <dbReference type="NCBI Taxonomy" id="318456"/>
    <lineage>
        <taxon>Bacteria</taxon>
        <taxon>Pseudomonadati</taxon>
        <taxon>Pseudomonadota</taxon>
        <taxon>Gammaproteobacteria</taxon>
        <taxon>Vibrionales</taxon>
        <taxon>Vibrionaceae</taxon>
        <taxon>Photobacterium</taxon>
    </lineage>
</organism>
<dbReference type="AlphaFoldDB" id="A0A2T3KMR5"/>
<gene>
    <name evidence="1" type="ORF">C9J27_03420</name>
</gene>
<reference evidence="1 2" key="1">
    <citation type="submission" date="2018-01" db="EMBL/GenBank/DDBJ databases">
        <title>Whole genome sequencing of Histamine producing bacteria.</title>
        <authorList>
            <person name="Butler K."/>
        </authorList>
    </citation>
    <scope>NUCLEOTIDE SEQUENCE [LARGE SCALE GENOMIC DNA]</scope>
    <source>
        <strain evidence="1 2">FS-7.2</strain>
    </source>
</reference>
<accession>A0A2T3KMR5</accession>
<sequence length="112" mass="12790">MAERRAAMKAAAEASRLEKARGNYESDIYNTLFSAWSLPYSRTSVKCSVELTLDRSGKILSHQFLNNCNDFYVYSIEEAIRKVKYFKRVESGIFRNTEVINFIDNVTSSSIG</sequence>
<name>A0A2T3KMR5_9GAMM</name>
<evidence type="ECO:0000313" key="2">
    <source>
        <dbReference type="Proteomes" id="UP000241426"/>
    </source>
</evidence>
<dbReference type="Proteomes" id="UP000241426">
    <property type="component" value="Unassembled WGS sequence"/>
</dbReference>